<organism evidence="1 2">
    <name type="scientific">uncultured phage cr271_1</name>
    <dbReference type="NCBI Taxonomy" id="2772078"/>
    <lineage>
        <taxon>Viruses</taxon>
        <taxon>Duplodnaviria</taxon>
        <taxon>Heunggongvirae</taxon>
        <taxon>Uroviricota</taxon>
        <taxon>Caudoviricetes</taxon>
        <taxon>Crassvirales</taxon>
        <taxon>Intestiviridae</taxon>
        <taxon>Obtuvirinae</taxon>
        <taxon>Hacihdavirus</taxon>
        <taxon>Hacihdavirus animalis</taxon>
    </lineage>
</organism>
<dbReference type="EMBL" id="MT774394">
    <property type="protein sequence ID" value="QOR59824.1"/>
    <property type="molecule type" value="Genomic_DNA"/>
</dbReference>
<accession>A0A7M1S0A0</accession>
<sequence length="33" mass="3930">MNSIKNWIKTCTRYNTPSWVTTCTSKLNYLITF</sequence>
<protein>
    <submittedName>
        <fullName evidence="1">Uncharacterized protein</fullName>
    </submittedName>
</protein>
<name>A0A7M1S0A0_9CAUD</name>
<dbReference type="GeneID" id="65130440"/>
<proteinExistence type="predicted"/>
<evidence type="ECO:0000313" key="1">
    <source>
        <dbReference type="EMBL" id="QOR59824.1"/>
    </source>
</evidence>
<dbReference type="RefSeq" id="YP_010111982.1">
    <property type="nucleotide sequence ID" value="NC_055887.1"/>
</dbReference>
<evidence type="ECO:0000313" key="2">
    <source>
        <dbReference type="Proteomes" id="UP000593898"/>
    </source>
</evidence>
<reference evidence="1 2" key="1">
    <citation type="submission" date="2020-07" db="EMBL/GenBank/DDBJ databases">
        <title>Taxonomic proposal: Crassvirales, a new order of highly abundant and diverse bacterial viruses.</title>
        <authorList>
            <person name="Shkoporov A.N."/>
            <person name="Stockdale S.R."/>
            <person name="Guerin E."/>
            <person name="Ross R.P."/>
            <person name="Hill C."/>
        </authorList>
    </citation>
    <scope>NUCLEOTIDE SEQUENCE [LARGE SCALE GENOMIC DNA]</scope>
</reference>
<dbReference type="KEGG" id="vg:65130440"/>
<dbReference type="Proteomes" id="UP000593898">
    <property type="component" value="Segment"/>
</dbReference>
<keyword evidence="2" id="KW-1185">Reference proteome</keyword>